<dbReference type="EMBL" id="HBKQ01024179">
    <property type="protein sequence ID" value="CAE2242245.1"/>
    <property type="molecule type" value="Transcribed_RNA"/>
</dbReference>
<gene>
    <name evidence="1" type="ORF">OAUR00152_LOCUS16477</name>
</gene>
<name>A0A7S4IWX6_9STRA</name>
<proteinExistence type="predicted"/>
<organism evidence="1">
    <name type="scientific">Odontella aurita</name>
    <dbReference type="NCBI Taxonomy" id="265563"/>
    <lineage>
        <taxon>Eukaryota</taxon>
        <taxon>Sar</taxon>
        <taxon>Stramenopiles</taxon>
        <taxon>Ochrophyta</taxon>
        <taxon>Bacillariophyta</taxon>
        <taxon>Mediophyceae</taxon>
        <taxon>Biddulphiophycidae</taxon>
        <taxon>Eupodiscales</taxon>
        <taxon>Odontellaceae</taxon>
        <taxon>Odontella</taxon>
    </lineage>
</organism>
<accession>A0A7S4IWX6</accession>
<evidence type="ECO:0000313" key="1">
    <source>
        <dbReference type="EMBL" id="CAE2242245.1"/>
    </source>
</evidence>
<protein>
    <submittedName>
        <fullName evidence="1">Uncharacterized protein</fullName>
    </submittedName>
</protein>
<reference evidence="1" key="1">
    <citation type="submission" date="2021-01" db="EMBL/GenBank/DDBJ databases">
        <authorList>
            <person name="Corre E."/>
            <person name="Pelletier E."/>
            <person name="Niang G."/>
            <person name="Scheremetjew M."/>
            <person name="Finn R."/>
            <person name="Kale V."/>
            <person name="Holt S."/>
            <person name="Cochrane G."/>
            <person name="Meng A."/>
            <person name="Brown T."/>
            <person name="Cohen L."/>
        </authorList>
    </citation>
    <scope>NUCLEOTIDE SEQUENCE</scope>
    <source>
        <strain evidence="1">Isolate 1302-5</strain>
    </source>
</reference>
<sequence length="173" mass="19891">MVTIPFVVKRLSIAVDVPLDSPLLSLDVYSCARAYFTHVLRQFSGATNYEAVSPPQSLAQIFPGRKNITDVGAIHLEEFMRDNIQFRALGLRSNPILDAGKKALADSILLWCSCHYFWRDLHPVFQLDIPEGIVQLKEVEENNENLKLDKVQTYDRIHCRNNNATWRRSCFHF</sequence>
<dbReference type="SUPFAM" id="SSF52047">
    <property type="entry name" value="RNI-like"/>
    <property type="match status" value="1"/>
</dbReference>
<dbReference type="AlphaFoldDB" id="A0A7S4IWX6"/>